<evidence type="ECO:0000256" key="2">
    <source>
        <dbReference type="ARBA" id="ARBA00022500"/>
    </source>
</evidence>
<proteinExistence type="inferred from homology"/>
<dbReference type="GO" id="GO:0004888">
    <property type="term" value="F:transmembrane signaling receptor activity"/>
    <property type="evidence" value="ECO:0007669"/>
    <property type="project" value="InterPro"/>
</dbReference>
<dbReference type="Pfam" id="PF11563">
    <property type="entry name" value="Protoglobin"/>
    <property type="match status" value="1"/>
</dbReference>
<dbReference type="SMART" id="SM00283">
    <property type="entry name" value="MA"/>
    <property type="match status" value="1"/>
</dbReference>
<keyword evidence="7" id="KW-1185">Reference proteome</keyword>
<dbReference type="InterPro" id="IPR051310">
    <property type="entry name" value="MCP_chemotaxis"/>
</dbReference>
<feature type="domain" description="Methyl-accepting transducer" evidence="5">
    <location>
        <begin position="245"/>
        <end position="474"/>
    </location>
</feature>
<dbReference type="PROSITE" id="PS50111">
    <property type="entry name" value="CHEMOTAXIS_TRANSDUC_2"/>
    <property type="match status" value="1"/>
</dbReference>
<accession>A0A7W6NK83</accession>
<dbReference type="Proteomes" id="UP000528286">
    <property type="component" value="Unassembled WGS sequence"/>
</dbReference>
<keyword evidence="4" id="KW-0807">Transducer</keyword>
<dbReference type="EMBL" id="JACIEZ010000004">
    <property type="protein sequence ID" value="MBB4065165.1"/>
    <property type="molecule type" value="Genomic_DNA"/>
</dbReference>
<dbReference type="GO" id="GO:0016020">
    <property type="term" value="C:membrane"/>
    <property type="evidence" value="ECO:0007669"/>
    <property type="project" value="UniProtKB-SubCell"/>
</dbReference>
<dbReference type="GO" id="GO:0020037">
    <property type="term" value="F:heme binding"/>
    <property type="evidence" value="ECO:0007669"/>
    <property type="project" value="InterPro"/>
</dbReference>
<dbReference type="PANTHER" id="PTHR43531">
    <property type="entry name" value="PROTEIN ICFG"/>
    <property type="match status" value="1"/>
</dbReference>
<dbReference type="GO" id="GO:0006935">
    <property type="term" value="P:chemotaxis"/>
    <property type="evidence" value="ECO:0007669"/>
    <property type="project" value="UniProtKB-KW"/>
</dbReference>
<dbReference type="InterPro" id="IPR004089">
    <property type="entry name" value="MCPsignal_dom"/>
</dbReference>
<dbReference type="GO" id="GO:0007165">
    <property type="term" value="P:signal transduction"/>
    <property type="evidence" value="ECO:0007669"/>
    <property type="project" value="UniProtKB-KW"/>
</dbReference>
<comment type="caution">
    <text evidence="6">The sequence shown here is derived from an EMBL/GenBank/DDBJ whole genome shotgun (WGS) entry which is preliminary data.</text>
</comment>
<dbReference type="AlphaFoldDB" id="A0A7W6NK83"/>
<dbReference type="FunFam" id="1.10.287.950:FF:000001">
    <property type="entry name" value="Methyl-accepting chemotaxis sensory transducer"/>
    <property type="match status" value="1"/>
</dbReference>
<dbReference type="CDD" id="cd11386">
    <property type="entry name" value="MCP_signal"/>
    <property type="match status" value="1"/>
</dbReference>
<dbReference type="SUPFAM" id="SSF58104">
    <property type="entry name" value="Methyl-accepting chemotaxis protein (MCP) signaling domain"/>
    <property type="match status" value="1"/>
</dbReference>
<sequence length="507" mass="54651">MSEVSESTVKSSVEDRLAFMQLSESGRSEIRSLKSVVERELPHGLDLFYDQLRKTPEVKRFFSSEDHVTRAKLAQSSHWENIANGDFSANYVTKVKTIGSVHARIGLEPRWYIGGYAIILDHLIKEVVRQYAPKAGLFGSRGTAPDELGSMLGSLVKAVMLDMDLAISVYMEEAEAAKKKAQAEIIEQERSMVRQVFGKAMKAIAAKEIGYQIQDALPEAYEPLRADFNQALQELCQTITGIGDACQGISGSASELLDGANDLSRRTEQQAASIEQTAAALEQITTTVRDSSRRAEEAGALVARAKSDAEISGQVVEKAVIAMGAIENSSREISNIIGVIDNIAFQTNLLALNAGVEAARAGEAGKGFAVVAQEVRELAQRSATAAREIKQLITNSGEQVKSGVSLVGETGRTLSSIVEQVSEINRHIGHIVDGAREQSTALQEISHAVNQMDQATQQNAAMVEQSTAASHSLVQEVTRISGLLREFATGVSELRASHGASRISRAA</sequence>
<reference evidence="6 7" key="1">
    <citation type="submission" date="2020-08" db="EMBL/GenBank/DDBJ databases">
        <title>Genomic Encyclopedia of Type Strains, Phase IV (KMG-IV): sequencing the most valuable type-strain genomes for metagenomic binning, comparative biology and taxonomic classification.</title>
        <authorList>
            <person name="Goeker M."/>
        </authorList>
    </citation>
    <scope>NUCLEOTIDE SEQUENCE [LARGE SCALE GENOMIC DNA]</scope>
    <source>
        <strain evidence="6 7">DSM 29853</strain>
    </source>
</reference>
<dbReference type="InterPro" id="IPR044398">
    <property type="entry name" value="Globin-sensor_dom"/>
</dbReference>
<dbReference type="CDD" id="cd01068">
    <property type="entry name" value="globin_sensor"/>
    <property type="match status" value="1"/>
</dbReference>
<evidence type="ECO:0000313" key="7">
    <source>
        <dbReference type="Proteomes" id="UP000528286"/>
    </source>
</evidence>
<dbReference type="SUPFAM" id="SSF46458">
    <property type="entry name" value="Globin-like"/>
    <property type="match status" value="1"/>
</dbReference>
<evidence type="ECO:0000259" key="5">
    <source>
        <dbReference type="PROSITE" id="PS50111"/>
    </source>
</evidence>
<keyword evidence="2" id="KW-0145">Chemotaxis</keyword>
<gene>
    <name evidence="6" type="ORF">GGR23_002366</name>
</gene>
<evidence type="ECO:0000313" key="6">
    <source>
        <dbReference type="EMBL" id="MBB4065165.1"/>
    </source>
</evidence>
<dbReference type="PRINTS" id="PR00260">
    <property type="entry name" value="CHEMTRNSDUCR"/>
</dbReference>
<dbReference type="GO" id="GO:0019825">
    <property type="term" value="F:oxygen binding"/>
    <property type="evidence" value="ECO:0007669"/>
    <property type="project" value="InterPro"/>
</dbReference>
<dbReference type="Pfam" id="PF00015">
    <property type="entry name" value="MCPsignal"/>
    <property type="match status" value="1"/>
</dbReference>
<dbReference type="InterPro" id="IPR039379">
    <property type="entry name" value="Protoglobin_sensor_dom"/>
</dbReference>
<evidence type="ECO:0000256" key="3">
    <source>
        <dbReference type="ARBA" id="ARBA00029447"/>
    </source>
</evidence>
<dbReference type="Gene3D" id="1.10.287.950">
    <property type="entry name" value="Methyl-accepting chemotaxis protein"/>
    <property type="match status" value="1"/>
</dbReference>
<name>A0A7W6NK83_9HYPH</name>
<dbReference type="InterPro" id="IPR004090">
    <property type="entry name" value="Chemotax_Me-accpt_rcpt"/>
</dbReference>
<comment type="subcellular location">
    <subcellularLocation>
        <location evidence="1">Membrane</location>
    </subcellularLocation>
</comment>
<dbReference type="InterPro" id="IPR012292">
    <property type="entry name" value="Globin/Proto"/>
</dbReference>
<dbReference type="RefSeq" id="WP_183366472.1">
    <property type="nucleotide sequence ID" value="NZ_JACIEZ010000004.1"/>
</dbReference>
<dbReference type="Gene3D" id="1.10.490.10">
    <property type="entry name" value="Globins"/>
    <property type="match status" value="1"/>
</dbReference>
<evidence type="ECO:0000256" key="1">
    <source>
        <dbReference type="ARBA" id="ARBA00004370"/>
    </source>
</evidence>
<evidence type="ECO:0000256" key="4">
    <source>
        <dbReference type="PROSITE-ProRule" id="PRU00284"/>
    </source>
</evidence>
<dbReference type="InterPro" id="IPR009050">
    <property type="entry name" value="Globin-like_sf"/>
</dbReference>
<dbReference type="PANTHER" id="PTHR43531:SF11">
    <property type="entry name" value="METHYL-ACCEPTING CHEMOTAXIS PROTEIN 3"/>
    <property type="match status" value="1"/>
</dbReference>
<organism evidence="6 7">
    <name type="scientific">Gellertiella hungarica</name>
    <dbReference type="NCBI Taxonomy" id="1572859"/>
    <lineage>
        <taxon>Bacteria</taxon>
        <taxon>Pseudomonadati</taxon>
        <taxon>Pseudomonadota</taxon>
        <taxon>Alphaproteobacteria</taxon>
        <taxon>Hyphomicrobiales</taxon>
        <taxon>Rhizobiaceae</taxon>
        <taxon>Gellertiella</taxon>
    </lineage>
</organism>
<protein>
    <submittedName>
        <fullName evidence="6">Methyl-accepting chemotaxis protein</fullName>
    </submittedName>
</protein>
<comment type="similarity">
    <text evidence="3">Belongs to the methyl-accepting chemotaxis (MCP) protein family.</text>
</comment>